<keyword evidence="3" id="KW-1185">Reference proteome</keyword>
<feature type="coiled-coil region" evidence="1">
    <location>
        <begin position="2993"/>
        <end position="3027"/>
    </location>
</feature>
<evidence type="ECO:0000256" key="1">
    <source>
        <dbReference type="SAM" id="Coils"/>
    </source>
</evidence>
<name>A0A1R2CF52_9CILI</name>
<accession>A0A1R2CF52</accession>
<reference evidence="2 3" key="1">
    <citation type="submission" date="2016-11" db="EMBL/GenBank/DDBJ databases">
        <title>The macronuclear genome of Stentor coeruleus: a giant cell with tiny introns.</title>
        <authorList>
            <person name="Slabodnick M."/>
            <person name="Ruby J.G."/>
            <person name="Reiff S.B."/>
            <person name="Swart E.C."/>
            <person name="Gosai S."/>
            <person name="Prabakaran S."/>
            <person name="Witkowska E."/>
            <person name="Larue G.E."/>
            <person name="Fisher S."/>
            <person name="Freeman R.M."/>
            <person name="Gunawardena J."/>
            <person name="Chu W."/>
            <person name="Stover N.A."/>
            <person name="Gregory B.D."/>
            <person name="Nowacki M."/>
            <person name="Derisi J."/>
            <person name="Roy S.W."/>
            <person name="Marshall W.F."/>
            <person name="Sood P."/>
        </authorList>
    </citation>
    <scope>NUCLEOTIDE SEQUENCE [LARGE SCALE GENOMIC DNA]</scope>
    <source>
        <strain evidence="2">WM001</strain>
    </source>
</reference>
<dbReference type="Proteomes" id="UP000187209">
    <property type="component" value="Unassembled WGS sequence"/>
</dbReference>
<dbReference type="EMBL" id="MPUH01000171">
    <property type="protein sequence ID" value="OMJ87657.1"/>
    <property type="molecule type" value="Genomic_DNA"/>
</dbReference>
<feature type="coiled-coil region" evidence="1">
    <location>
        <begin position="786"/>
        <end position="813"/>
    </location>
</feature>
<evidence type="ECO:0000313" key="3">
    <source>
        <dbReference type="Proteomes" id="UP000187209"/>
    </source>
</evidence>
<comment type="caution">
    <text evidence="2">The sequence shown here is derived from an EMBL/GenBank/DDBJ whole genome shotgun (WGS) entry which is preliminary data.</text>
</comment>
<sequence length="3069" mass="360850">MESSSLLLLLEKVLTGRPGDPNKHAENYAKLHENLIQTNQSTLRAAIITLREMFQKDQISDEIYLKFSQYLNCIMDNKKPLPPNLGYLTFSSNPSCLRSAKFFHALQKLSMRRSIGLKKGIDGFKMNRFMKKIGEIEGKYFLKVRKEKVRLLVANLKKYLGVNVQRAFSVWGFRGAVEKKEMLRRVLEKARVRIFYMKYITLERWYNDTWDQQEFIEENWENEEYYQKFGRKKIKKKELWDSYTIYSLKDVFKNMTERTNFMQKYDVDDRIDTLQDATLKKNILKSKLEAVVNRIIAINKLRKQMPNAVLSSWAGQAHAFHADLLYYCQGFNIIQKLSKNREAAYFSSILLYKNKEFTGYKMIKLLKNIGKMRLKDAYLRILGPGNKVRNYLEKLTSHFTRRKINVLSKWKDYAKESKFQDFIENTQRTKLSQALGKIATRTNYGVLQIVTNMAKARKNNLNTIVQFIKKVQKKPFDRWKQSINESNEKAHFTKQRGYILSKHLNLLPTKTLKNAFKKLVPSSKTQAYALKILLSKLQKKPKNLISRWRNICQNYKDYNFYAYIRNMKFIKILNKVPACTQKLSFDRIILKQKLLDQKAKVSKASNLMNLLVTYLHNSITPCLLKPISIRKNQKILISAIKALNKNPSKLLNSFFDKWARASGSNIKDRKKIQALKLLNLAKIVDKNKQKAFNDFATNLDEKNTKKLKKTNRKLKRNLKKKTLLGQKAAATSLINAIKSSGLNRTLADAYGNITNTIKKNYAEAVLSIALGNFKKKMKREIMIWKDNTIKSEYKNLENRLKDEKNDKRRLKFAQTLRNLPKKKLKMALSRIVLAESRIAECLSNVYFTAKRMPKSSFDLWRFNSAKINKSALMNKIKGQKIIDYIKKCLRKTLRTGFNRIIGTSPKVKLALKNMMDQLKGRLRKNWSLWNRYCERSYQEDVIRKFKGEKFKYLLERPLKNNISKVFDDMISDRRKEYLLKIITIFKNHLSEVLSQWNTHTQTLKIMSECLRLSNHAFNDELPYRDLSKMCNKNSTSLISSNVPFQLSSKIKSSIKNIMKIFSKSIRSSFNHLKSEKAAKLEKKIISLRMANFLNKLSRRTIKQSYNSIISWGDYIKKTLIQLSVSCLEGVKLNFLKWKSIVNDDIKKVALKSLKTLKCKTYFESIVKRTMRDSSTRIIIGFERMESTMDGLVNSLKGIPRVALRRWNKVVIDIVQTELKNSILIEKILKHLSRIPRRTFKGTLNRIMTVELQNSKLKLYLKMLSHLWLKHPKEFFDQWKKYVAFMKENSIMKDYNIQFMKINFEKIIRRTLKDVIRRIQIRGMSIKEGLKLIGNFMQKGAGNTFARWKDFVKIAQGKDIIYQLKKKLANASLLNLCKKIIRDAYHRILGGGDKVKGTMQGLVNGLNNIPKVALRRWNKAVIEIKHYEVVMTLKGNQVKNFMNKVSIRTLNEAVESIKNDKFKFNLALCITKMGKILLRKYKPAFDKWKNGSYEITNANLLEQLRESKITFSLRRIYFRVTWDAVQRMLGEGNRIKGAFRIYISAILRRPKMAFDRWKYFLVLVKQLKLLDSLKSLKLKNHLKQIVLRKIRDATQRIIGGGNKIKGALQSIITRLKIIPLNALIRWSKTVKLINEKKLMDNVRSEKLKGRFLNIVRGKLRVVLKRIVSNEASISFVKSMFKWLEKAAKSKPKKYFKTWLCYTKEATRKLLKLKVLGHRLEDKLKKIAKRTEQQSFNRIIRQNKGLRQAFSTCNTILKKIPRTVFNKFKNFSEQSVRNSILKELTGQRFLNIINRIINKHQQIMLQRITKRSEKASKALKNITDLLKNKAKHIFRKWVKYVDLVKGNVLTKVFSGALKLQSIAKLFGKNCMKNFMEILKVLNSEVNNKNLGLRALKKILMKFLKVYYDQWKRVTNKMNERNQVLQTRALKVANIIEKMQKKQDKKRQKTAKKVGSFVDRVRMAIRTLNIYIKKNYKEYFEKWKKIVEMIKNKTQNNNIKALKLKRTLDKILKKNLKNRFKLWNSYIFLQTNNKQKLVGQRLKNYLKNICKRTTRTICNNIFINKKKMKSAINVVVANLTVKPKQVIKKWKHSVNIIREKILVDAARYQKLANYLEKLSKRTTNEAFNRITDIAVNSLIVSFNLKWVNKILQQRPKYFFSLWKGFIQNLKQKELLDHIRSNTLLRLFGNISRRGLRDSVQRILGEGNKVKGALKTIVSNIKSSCKKALDQWRKNSDDIARKKLLDNLKLQNLRSAIERASLRRLRSILNLITTGEEKIRTAVTTVITSLKTKPKHYLKKWKNTVQQLHEQLLINDMRYSRLKNHLEKVCIRTTRDSFDHMLFALSNSVCMNFNLKSIYKILLKKTKCAMDIWKNLIEKAKEKEMLDKIRSQKLQLLLGHAHKRLARELLQKIIGEGSRVRGVFKLIYTNLKKMPRKAFENLKRNNEECKRKILMDNYRCSKLKDHLSKVIAKTSRELYENIVHKNVKVKRAIGDLLASLKTKRDEAFRKMKNKFMEEKYTKLSKSHLAHIFQSYMKNLVKNKLECLINRMKNACCRNNNLKFQSFLKISKVYDCNRKGHFFNNWRVASLKTTFALKMQVFKGKLLGNTMKSIIEGLKKKSINKIVCGEQVLKRLFKYVENMKKNVLMQKFAMWKARIRMKELPNKVLALHCLRKVCNKQTKKVFSKICMHLQKGRIIGKIVRNLMENQRLGIIGFKERVRKLILIKKLTAAQTLLKLLKVKAKIMIKGRFIYWKNLEAIRIYRLRKKVIMKWIYIASINFQNSFWKMKFVWNKNFKYFDPKHAVMYKKLSKIASNYQTRLKQYAHFKLVMFYKTEPDDVYESPRRARERSPAVQRRSSETRALAFINRPSSRASIERALTPLGFRDKQVTPIRCSTPISYRANENRYVRTPTDMKPPIPNSIAISKTPVQFLISTPTNLPTEEIIRISQIGAIEIIFTHIKNIVTRFKITGIAFIAAHYKHSLAFETQKCNYIETIEKLRNDNTCLLQDNETLRNHNEVLVENLMKANENLVMATGNFEQEIEIPGEEVEDIREDMVDMEEYDRFSPDMSPL</sequence>
<evidence type="ECO:0000313" key="2">
    <source>
        <dbReference type="EMBL" id="OMJ87657.1"/>
    </source>
</evidence>
<gene>
    <name evidence="2" type="ORF">SteCoe_10583</name>
</gene>
<proteinExistence type="predicted"/>
<keyword evidence="1" id="KW-0175">Coiled coil</keyword>
<protein>
    <submittedName>
        <fullName evidence="2">Uncharacterized protein</fullName>
    </submittedName>
</protein>
<organism evidence="2 3">
    <name type="scientific">Stentor coeruleus</name>
    <dbReference type="NCBI Taxonomy" id="5963"/>
    <lineage>
        <taxon>Eukaryota</taxon>
        <taxon>Sar</taxon>
        <taxon>Alveolata</taxon>
        <taxon>Ciliophora</taxon>
        <taxon>Postciliodesmatophora</taxon>
        <taxon>Heterotrichea</taxon>
        <taxon>Heterotrichida</taxon>
        <taxon>Stentoridae</taxon>
        <taxon>Stentor</taxon>
    </lineage>
</organism>